<evidence type="ECO:0000256" key="5">
    <source>
        <dbReference type="SAM" id="Phobius"/>
    </source>
</evidence>
<dbReference type="AlphaFoldDB" id="A0A4P9Z4W4"/>
<dbReference type="GO" id="GO:0055085">
    <property type="term" value="P:transmembrane transport"/>
    <property type="evidence" value="ECO:0007669"/>
    <property type="project" value="InterPro"/>
</dbReference>
<keyword evidence="3 5" id="KW-1133">Transmembrane helix</keyword>
<sequence>MLDRPLSRYATDDVPRSWWAQWRHRVAYYIPVLAWLPVYFNHGLSTLMGDVMASLTVACLLVPQGLSYASLAHLGPMHGIWTSCAPTLAYALLGTSRQLSVGPEALVAMLVGTATVEEESISIDAATSLSPAELATILAVLVGLFNLVLGLFRLGFLDSVLSRTMLRGFIAAVGVVICILQCVPLLGLSALMHDDLDQDASSMETLWWLITHIQHAHLLTAAMGFGCIGALLLARWIKRRLARHRPLLVWPQLVPEILLVMVAAIIIARGFRLDERGVGVLGEVAGAGEFPTIRWPPLHRLSWPQFRSLFTSAALMTVIGFVESVAVTKQHAAKHHYTVSSNRELVALGVANIVGGTLGAFPAFGSMARTKVNDKAGARTQLAGLLTALWVLATGLFLLPSLWYLPLAALAGVVFTAALSLIVEAPRELRFMARLHAWRDLFNMLFVFLTTVAVSVEAGMLIVICMSIMLVIRHTTVPRVAAMGRLKGTSDNYRSLQELDPQHAELMDGVLIVRFEEDLYFANCGQLKDRLLRLEQHG</sequence>
<dbReference type="Proteomes" id="UP000278143">
    <property type="component" value="Unassembled WGS sequence"/>
</dbReference>
<evidence type="ECO:0000313" key="8">
    <source>
        <dbReference type="Proteomes" id="UP000278143"/>
    </source>
</evidence>
<evidence type="ECO:0000259" key="6">
    <source>
        <dbReference type="Pfam" id="PF00916"/>
    </source>
</evidence>
<dbReference type="InterPro" id="IPR011547">
    <property type="entry name" value="SLC26A/SulP_dom"/>
</dbReference>
<evidence type="ECO:0000256" key="3">
    <source>
        <dbReference type="ARBA" id="ARBA00022989"/>
    </source>
</evidence>
<dbReference type="EMBL" id="KZ989201">
    <property type="protein sequence ID" value="RKP27468.1"/>
    <property type="molecule type" value="Genomic_DNA"/>
</dbReference>
<dbReference type="Pfam" id="PF00916">
    <property type="entry name" value="Sulfate_transp"/>
    <property type="match status" value="1"/>
</dbReference>
<dbReference type="InterPro" id="IPR036513">
    <property type="entry name" value="STAS_dom_sf"/>
</dbReference>
<evidence type="ECO:0000313" key="7">
    <source>
        <dbReference type="EMBL" id="RKP27468.1"/>
    </source>
</evidence>
<feature type="transmembrane region" description="Helical" evidence="5">
    <location>
        <begin position="168"/>
        <end position="192"/>
    </location>
</feature>
<evidence type="ECO:0000256" key="4">
    <source>
        <dbReference type="ARBA" id="ARBA00023136"/>
    </source>
</evidence>
<accession>A0A4P9Z4W4</accession>
<feature type="transmembrane region" description="Helical" evidence="5">
    <location>
        <begin position="376"/>
        <end position="397"/>
    </location>
</feature>
<dbReference type="GO" id="GO:0016020">
    <property type="term" value="C:membrane"/>
    <property type="evidence" value="ECO:0007669"/>
    <property type="project" value="UniProtKB-SubCell"/>
</dbReference>
<name>A0A4P9Z4W4_9FUNG</name>
<evidence type="ECO:0000256" key="1">
    <source>
        <dbReference type="ARBA" id="ARBA00004141"/>
    </source>
</evidence>
<feature type="non-terminal residue" evidence="7">
    <location>
        <position position="538"/>
    </location>
</feature>
<keyword evidence="4 5" id="KW-0472">Membrane</keyword>
<dbReference type="InterPro" id="IPR001902">
    <property type="entry name" value="SLC26A/SulP_fam"/>
</dbReference>
<keyword evidence="2 5" id="KW-0812">Transmembrane</keyword>
<feature type="transmembrane region" description="Helical" evidence="5">
    <location>
        <begin position="26"/>
        <end position="44"/>
    </location>
</feature>
<dbReference type="Gene3D" id="3.30.750.24">
    <property type="entry name" value="STAS domain"/>
    <property type="match status" value="1"/>
</dbReference>
<comment type="subcellular location">
    <subcellularLocation>
        <location evidence="1">Membrane</location>
        <topology evidence="1">Multi-pass membrane protein</topology>
    </subcellularLocation>
</comment>
<feature type="transmembrane region" description="Helical" evidence="5">
    <location>
        <begin position="444"/>
        <end position="472"/>
    </location>
</feature>
<dbReference type="OrthoDB" id="427213at2759"/>
<reference evidence="8" key="1">
    <citation type="journal article" date="2018" name="Nat. Microbiol.">
        <title>Leveraging single-cell genomics to expand the fungal tree of life.</title>
        <authorList>
            <person name="Ahrendt S.R."/>
            <person name="Quandt C.A."/>
            <person name="Ciobanu D."/>
            <person name="Clum A."/>
            <person name="Salamov A."/>
            <person name="Andreopoulos B."/>
            <person name="Cheng J.F."/>
            <person name="Woyke T."/>
            <person name="Pelin A."/>
            <person name="Henrissat B."/>
            <person name="Reynolds N.K."/>
            <person name="Benny G.L."/>
            <person name="Smith M.E."/>
            <person name="James T.Y."/>
            <person name="Grigoriev I.V."/>
        </authorList>
    </citation>
    <scope>NUCLEOTIDE SEQUENCE [LARGE SCALE GENOMIC DNA]</scope>
    <source>
        <strain evidence="8">Benny S71-1</strain>
    </source>
</reference>
<evidence type="ECO:0000256" key="2">
    <source>
        <dbReference type="ARBA" id="ARBA00022692"/>
    </source>
</evidence>
<organism evidence="7 8">
    <name type="scientific">Syncephalis pseudoplumigaleata</name>
    <dbReference type="NCBI Taxonomy" id="1712513"/>
    <lineage>
        <taxon>Eukaryota</taxon>
        <taxon>Fungi</taxon>
        <taxon>Fungi incertae sedis</taxon>
        <taxon>Zoopagomycota</taxon>
        <taxon>Zoopagomycotina</taxon>
        <taxon>Zoopagomycetes</taxon>
        <taxon>Zoopagales</taxon>
        <taxon>Piptocephalidaceae</taxon>
        <taxon>Syncephalis</taxon>
    </lineage>
</organism>
<keyword evidence="8" id="KW-1185">Reference proteome</keyword>
<feature type="transmembrane region" description="Helical" evidence="5">
    <location>
        <begin position="345"/>
        <end position="364"/>
    </location>
</feature>
<feature type="domain" description="SLC26A/SulP transporter" evidence="6">
    <location>
        <begin position="47"/>
        <end position="427"/>
    </location>
</feature>
<protein>
    <submittedName>
        <fullName evidence="7">Sulfate transporter family-domain-containing protein</fullName>
    </submittedName>
</protein>
<feature type="transmembrane region" description="Helical" evidence="5">
    <location>
        <begin position="134"/>
        <end position="156"/>
    </location>
</feature>
<dbReference type="PANTHER" id="PTHR11814">
    <property type="entry name" value="SULFATE TRANSPORTER"/>
    <property type="match status" value="1"/>
</dbReference>
<feature type="transmembrane region" description="Helical" evidence="5">
    <location>
        <begin position="403"/>
        <end position="423"/>
    </location>
</feature>
<gene>
    <name evidence="7" type="ORF">SYNPS1DRAFT_12632</name>
</gene>
<feature type="transmembrane region" description="Helical" evidence="5">
    <location>
        <begin position="212"/>
        <end position="234"/>
    </location>
</feature>
<proteinExistence type="predicted"/>
<feature type="transmembrane region" description="Helical" evidence="5">
    <location>
        <begin position="246"/>
        <end position="268"/>
    </location>
</feature>